<dbReference type="AlphaFoldDB" id="A0AA38TEB3"/>
<name>A0AA38TEB3_9ASTR</name>
<evidence type="ECO:0000313" key="3">
    <source>
        <dbReference type="EMBL" id="KAJ9549083.1"/>
    </source>
</evidence>
<protein>
    <recommendedName>
        <fullName evidence="5">Reverse transcriptase Ty1/copia-type domain-containing protein</fullName>
    </recommendedName>
</protein>
<sequence>MLNNQLIVLCVTIEKFLIVRWRLHRKPQTKEMLERMLQLTIKSATGGNSTTIVAQGDRSFTALNANELLPDNTEAIVRTADGIFSDVKGIRSIIILKEITLKSVLYVPNLTYNLVSVIKLTRDLNCITKLSPTLCEFQDSNSGMMIGSAKVHRDLYFLKTSLQKKDNIHLLHCRLGHASFMCLQKLFPGLINTSTVLFKSERCVGTIKNKKYIRVEMVVNGCSRVKYNVDRTVSGFKARLVAKGFTQSYGIDYGETFAPVAKFNFIRELLALPLHQLDIKNAFLNGELEEEVYMDVPPGLNLEESFCKVCKLRKSLYGLKQSPKAWFE</sequence>
<keyword evidence="4" id="KW-1185">Reference proteome</keyword>
<gene>
    <name evidence="3" type="ORF">OSB04_021626</name>
</gene>
<evidence type="ECO:0000313" key="4">
    <source>
        <dbReference type="Proteomes" id="UP001172457"/>
    </source>
</evidence>
<comment type="caution">
    <text evidence="3">The sequence shown here is derived from an EMBL/GenBank/DDBJ whole genome shotgun (WGS) entry which is preliminary data.</text>
</comment>
<dbReference type="Pfam" id="PF07727">
    <property type="entry name" value="RVT_2"/>
    <property type="match status" value="1"/>
</dbReference>
<dbReference type="Proteomes" id="UP001172457">
    <property type="component" value="Chromosome 5"/>
</dbReference>
<organism evidence="3 4">
    <name type="scientific">Centaurea solstitialis</name>
    <name type="common">yellow star-thistle</name>
    <dbReference type="NCBI Taxonomy" id="347529"/>
    <lineage>
        <taxon>Eukaryota</taxon>
        <taxon>Viridiplantae</taxon>
        <taxon>Streptophyta</taxon>
        <taxon>Embryophyta</taxon>
        <taxon>Tracheophyta</taxon>
        <taxon>Spermatophyta</taxon>
        <taxon>Magnoliopsida</taxon>
        <taxon>eudicotyledons</taxon>
        <taxon>Gunneridae</taxon>
        <taxon>Pentapetalae</taxon>
        <taxon>asterids</taxon>
        <taxon>campanulids</taxon>
        <taxon>Asterales</taxon>
        <taxon>Asteraceae</taxon>
        <taxon>Carduoideae</taxon>
        <taxon>Cardueae</taxon>
        <taxon>Centaureinae</taxon>
        <taxon>Centaurea</taxon>
    </lineage>
</organism>
<evidence type="ECO:0000259" key="1">
    <source>
        <dbReference type="Pfam" id="PF07727"/>
    </source>
</evidence>
<proteinExistence type="predicted"/>
<dbReference type="EMBL" id="JARYMX010000005">
    <property type="protein sequence ID" value="KAJ9549083.1"/>
    <property type="molecule type" value="Genomic_DNA"/>
</dbReference>
<dbReference type="InterPro" id="IPR043502">
    <property type="entry name" value="DNA/RNA_pol_sf"/>
</dbReference>
<evidence type="ECO:0000259" key="2">
    <source>
        <dbReference type="Pfam" id="PF13976"/>
    </source>
</evidence>
<accession>A0AA38TEB3</accession>
<dbReference type="InterPro" id="IPR025724">
    <property type="entry name" value="GAG-pre-integrase_dom"/>
</dbReference>
<evidence type="ECO:0008006" key="5">
    <source>
        <dbReference type="Google" id="ProtNLM"/>
    </source>
</evidence>
<feature type="domain" description="GAG-pre-integrase" evidence="2">
    <location>
        <begin position="163"/>
        <end position="205"/>
    </location>
</feature>
<dbReference type="SUPFAM" id="SSF56672">
    <property type="entry name" value="DNA/RNA polymerases"/>
    <property type="match status" value="1"/>
</dbReference>
<reference evidence="3" key="1">
    <citation type="submission" date="2023-03" db="EMBL/GenBank/DDBJ databases">
        <title>Chromosome-scale reference genome and RAD-based genetic map of yellow starthistle (Centaurea solstitialis) reveal putative structural variation and QTLs associated with invader traits.</title>
        <authorList>
            <person name="Reatini B."/>
            <person name="Cang F.A."/>
            <person name="Jiang Q."/>
            <person name="Mckibben M.T.W."/>
            <person name="Barker M.S."/>
            <person name="Rieseberg L.H."/>
            <person name="Dlugosch K.M."/>
        </authorList>
    </citation>
    <scope>NUCLEOTIDE SEQUENCE</scope>
    <source>
        <strain evidence="3">CAN-66</strain>
        <tissue evidence="3">Leaf</tissue>
    </source>
</reference>
<dbReference type="Pfam" id="PF13976">
    <property type="entry name" value="gag_pre-integrs"/>
    <property type="match status" value="1"/>
</dbReference>
<feature type="domain" description="Reverse transcriptase Ty1/copia-type" evidence="1">
    <location>
        <begin position="230"/>
        <end position="327"/>
    </location>
</feature>
<dbReference type="InterPro" id="IPR013103">
    <property type="entry name" value="RVT_2"/>
</dbReference>